<proteinExistence type="predicted"/>
<protein>
    <submittedName>
        <fullName evidence="1">Uncharacterized protein</fullName>
    </submittedName>
</protein>
<name>A0ABD1E5G4_HYPHA</name>
<accession>A0ABD1E5G4</accession>
<evidence type="ECO:0000313" key="2">
    <source>
        <dbReference type="Proteomes" id="UP001566132"/>
    </source>
</evidence>
<comment type="caution">
    <text evidence="1">The sequence shown here is derived from an EMBL/GenBank/DDBJ whole genome shotgun (WGS) entry which is preliminary data.</text>
</comment>
<sequence length="59" mass="6849">MTKPRGRMKPIPFERYCTIDVQKEKKTFGYVALNAEKSEELNSEEGVNQINKNMSKNVK</sequence>
<dbReference type="AlphaFoldDB" id="A0ABD1E5G4"/>
<keyword evidence="2" id="KW-1185">Reference proteome</keyword>
<dbReference type="EMBL" id="JBDJPC010000011">
    <property type="protein sequence ID" value="KAL1489918.1"/>
    <property type="molecule type" value="Genomic_DNA"/>
</dbReference>
<reference evidence="1 2" key="1">
    <citation type="submission" date="2024-05" db="EMBL/GenBank/DDBJ databases">
        <title>Genetic variation in Jamaican populations of the coffee berry borer (Hypothenemus hampei).</title>
        <authorList>
            <person name="Errbii M."/>
            <person name="Myrie A."/>
        </authorList>
    </citation>
    <scope>NUCLEOTIDE SEQUENCE [LARGE SCALE GENOMIC DNA]</scope>
    <source>
        <strain evidence="1">JA-Hopewell-2020-01-JO</strain>
        <tissue evidence="1">Whole body</tissue>
    </source>
</reference>
<gene>
    <name evidence="1" type="ORF">ABEB36_013844</name>
</gene>
<evidence type="ECO:0000313" key="1">
    <source>
        <dbReference type="EMBL" id="KAL1489918.1"/>
    </source>
</evidence>
<dbReference type="Proteomes" id="UP001566132">
    <property type="component" value="Unassembled WGS sequence"/>
</dbReference>
<organism evidence="1 2">
    <name type="scientific">Hypothenemus hampei</name>
    <name type="common">Coffee berry borer</name>
    <dbReference type="NCBI Taxonomy" id="57062"/>
    <lineage>
        <taxon>Eukaryota</taxon>
        <taxon>Metazoa</taxon>
        <taxon>Ecdysozoa</taxon>
        <taxon>Arthropoda</taxon>
        <taxon>Hexapoda</taxon>
        <taxon>Insecta</taxon>
        <taxon>Pterygota</taxon>
        <taxon>Neoptera</taxon>
        <taxon>Endopterygota</taxon>
        <taxon>Coleoptera</taxon>
        <taxon>Polyphaga</taxon>
        <taxon>Cucujiformia</taxon>
        <taxon>Curculionidae</taxon>
        <taxon>Scolytinae</taxon>
        <taxon>Hypothenemus</taxon>
    </lineage>
</organism>